<proteinExistence type="predicted"/>
<dbReference type="EMBL" id="CM023471">
    <property type="protein sequence ID" value="KAH7967498.1"/>
    <property type="molecule type" value="Genomic_DNA"/>
</dbReference>
<gene>
    <name evidence="1" type="ORF">HPB49_025231</name>
</gene>
<evidence type="ECO:0000313" key="1">
    <source>
        <dbReference type="EMBL" id="KAH7967498.1"/>
    </source>
</evidence>
<organism evidence="1 2">
    <name type="scientific">Dermacentor silvarum</name>
    <name type="common">Tick</name>
    <dbReference type="NCBI Taxonomy" id="543639"/>
    <lineage>
        <taxon>Eukaryota</taxon>
        <taxon>Metazoa</taxon>
        <taxon>Ecdysozoa</taxon>
        <taxon>Arthropoda</taxon>
        <taxon>Chelicerata</taxon>
        <taxon>Arachnida</taxon>
        <taxon>Acari</taxon>
        <taxon>Parasitiformes</taxon>
        <taxon>Ixodida</taxon>
        <taxon>Ixodoidea</taxon>
        <taxon>Ixodidae</taxon>
        <taxon>Rhipicephalinae</taxon>
        <taxon>Dermacentor</taxon>
    </lineage>
</organism>
<reference evidence="1" key="1">
    <citation type="submission" date="2020-05" db="EMBL/GenBank/DDBJ databases">
        <title>Large-scale comparative analyses of tick genomes elucidate their genetic diversity and vector capacities.</title>
        <authorList>
            <person name="Jia N."/>
            <person name="Wang J."/>
            <person name="Shi W."/>
            <person name="Du L."/>
            <person name="Sun Y."/>
            <person name="Zhan W."/>
            <person name="Jiang J."/>
            <person name="Wang Q."/>
            <person name="Zhang B."/>
            <person name="Ji P."/>
            <person name="Sakyi L.B."/>
            <person name="Cui X."/>
            <person name="Yuan T."/>
            <person name="Jiang B."/>
            <person name="Yang W."/>
            <person name="Lam T.T.-Y."/>
            <person name="Chang Q."/>
            <person name="Ding S."/>
            <person name="Wang X."/>
            <person name="Zhu J."/>
            <person name="Ruan X."/>
            <person name="Zhao L."/>
            <person name="Wei J."/>
            <person name="Que T."/>
            <person name="Du C."/>
            <person name="Cheng J."/>
            <person name="Dai P."/>
            <person name="Han X."/>
            <person name="Huang E."/>
            <person name="Gao Y."/>
            <person name="Liu J."/>
            <person name="Shao H."/>
            <person name="Ye R."/>
            <person name="Li L."/>
            <person name="Wei W."/>
            <person name="Wang X."/>
            <person name="Wang C."/>
            <person name="Yang T."/>
            <person name="Huo Q."/>
            <person name="Li W."/>
            <person name="Guo W."/>
            <person name="Chen H."/>
            <person name="Zhou L."/>
            <person name="Ni X."/>
            <person name="Tian J."/>
            <person name="Zhou Y."/>
            <person name="Sheng Y."/>
            <person name="Liu T."/>
            <person name="Pan Y."/>
            <person name="Xia L."/>
            <person name="Li J."/>
            <person name="Zhao F."/>
            <person name="Cao W."/>
        </authorList>
    </citation>
    <scope>NUCLEOTIDE SEQUENCE</scope>
    <source>
        <strain evidence="1">Dsil-2018</strain>
    </source>
</reference>
<sequence>MPGPCTTNFVVHLVTNAAPVLLAARGYNVYKSIPYGPPSDLLLYLARRASENRSVLSSPVVERRMLAAEIRRRLARSWKRPVEPAHD</sequence>
<keyword evidence="2" id="KW-1185">Reference proteome</keyword>
<accession>A0ACB8DHM2</accession>
<evidence type="ECO:0000313" key="2">
    <source>
        <dbReference type="Proteomes" id="UP000821865"/>
    </source>
</evidence>
<name>A0ACB8DHM2_DERSI</name>
<comment type="caution">
    <text evidence="1">The sequence shown here is derived from an EMBL/GenBank/DDBJ whole genome shotgun (WGS) entry which is preliminary data.</text>
</comment>
<protein>
    <submittedName>
        <fullName evidence="1">Uncharacterized protein</fullName>
    </submittedName>
</protein>
<dbReference type="Proteomes" id="UP000821865">
    <property type="component" value="Chromosome 2"/>
</dbReference>